<dbReference type="InterPro" id="IPR051540">
    <property type="entry name" value="S-2-haloacid_dehalogenase"/>
</dbReference>
<dbReference type="Proteomes" id="UP000653480">
    <property type="component" value="Unassembled WGS sequence"/>
</dbReference>
<organism evidence="3 4">
    <name type="scientific">Microbispora bryophytorum</name>
    <dbReference type="NCBI Taxonomy" id="1460882"/>
    <lineage>
        <taxon>Bacteria</taxon>
        <taxon>Bacillati</taxon>
        <taxon>Actinomycetota</taxon>
        <taxon>Actinomycetes</taxon>
        <taxon>Streptosporangiales</taxon>
        <taxon>Streptosporangiaceae</taxon>
        <taxon>Microbispora</taxon>
    </lineage>
</organism>
<evidence type="ECO:0000256" key="2">
    <source>
        <dbReference type="ARBA" id="ARBA00022801"/>
    </source>
</evidence>
<dbReference type="GO" id="GO:0019120">
    <property type="term" value="F:hydrolase activity, acting on acid halide bonds, in C-halide compounds"/>
    <property type="evidence" value="ECO:0007669"/>
    <property type="project" value="InterPro"/>
</dbReference>
<evidence type="ECO:0000313" key="4">
    <source>
        <dbReference type="Proteomes" id="UP000653480"/>
    </source>
</evidence>
<dbReference type="InterPro" id="IPR023214">
    <property type="entry name" value="HAD_sf"/>
</dbReference>
<comment type="similarity">
    <text evidence="1">Belongs to the HAD-like hydrolase superfamily. S-2-haloalkanoic acid dehalogenase family.</text>
</comment>
<evidence type="ECO:0000256" key="1">
    <source>
        <dbReference type="ARBA" id="ARBA00008106"/>
    </source>
</evidence>
<comment type="caution">
    <text evidence="3">The sequence shown here is derived from an EMBL/GenBank/DDBJ whole genome shotgun (WGS) entry which is preliminary data.</text>
</comment>
<keyword evidence="4" id="KW-1185">Reference proteome</keyword>
<evidence type="ECO:0000313" key="3">
    <source>
        <dbReference type="EMBL" id="GGO00150.1"/>
    </source>
</evidence>
<reference evidence="3" key="1">
    <citation type="journal article" date="2014" name="Int. J. Syst. Evol. Microbiol.">
        <title>Complete genome sequence of Corynebacterium casei LMG S-19264T (=DSM 44701T), isolated from a smear-ripened cheese.</title>
        <authorList>
            <consortium name="US DOE Joint Genome Institute (JGI-PGF)"/>
            <person name="Walter F."/>
            <person name="Albersmeier A."/>
            <person name="Kalinowski J."/>
            <person name="Ruckert C."/>
        </authorList>
    </citation>
    <scope>NUCLEOTIDE SEQUENCE</scope>
    <source>
        <strain evidence="3">CGMCC 4.7138</strain>
    </source>
</reference>
<keyword evidence="2" id="KW-0378">Hydrolase</keyword>
<dbReference type="Gene3D" id="3.40.50.1000">
    <property type="entry name" value="HAD superfamily/HAD-like"/>
    <property type="match status" value="1"/>
</dbReference>
<dbReference type="PANTHER" id="PTHR43316:SF3">
    <property type="entry name" value="HALOACID DEHALOGENASE, TYPE II (AFU_ORTHOLOGUE AFUA_2G07750)-RELATED"/>
    <property type="match status" value="1"/>
</dbReference>
<dbReference type="SFLD" id="SFLDS00003">
    <property type="entry name" value="Haloacid_Dehalogenase"/>
    <property type="match status" value="1"/>
</dbReference>
<dbReference type="InterPro" id="IPR006328">
    <property type="entry name" value="2-HAD"/>
</dbReference>
<reference evidence="3" key="2">
    <citation type="submission" date="2020-09" db="EMBL/GenBank/DDBJ databases">
        <authorList>
            <person name="Sun Q."/>
            <person name="Zhou Y."/>
        </authorList>
    </citation>
    <scope>NUCLEOTIDE SEQUENCE</scope>
    <source>
        <strain evidence="3">CGMCC 4.7138</strain>
    </source>
</reference>
<dbReference type="InterPro" id="IPR023198">
    <property type="entry name" value="PGP-like_dom2"/>
</dbReference>
<name>A0A8H9GUG2_9ACTN</name>
<protein>
    <submittedName>
        <fullName evidence="3">Haloacid dehalogenase</fullName>
    </submittedName>
</protein>
<dbReference type="SUPFAM" id="SSF56784">
    <property type="entry name" value="HAD-like"/>
    <property type="match status" value="1"/>
</dbReference>
<dbReference type="RefSeq" id="WP_142567866.1">
    <property type="nucleotide sequence ID" value="NZ_VIRL01000001.1"/>
</dbReference>
<dbReference type="Pfam" id="PF00702">
    <property type="entry name" value="Hydrolase"/>
    <property type="match status" value="1"/>
</dbReference>
<dbReference type="InterPro" id="IPR006439">
    <property type="entry name" value="HAD-SF_hydro_IA"/>
</dbReference>
<gene>
    <name evidence="3" type="ORF">GCM10011574_06510</name>
</gene>
<dbReference type="PANTHER" id="PTHR43316">
    <property type="entry name" value="HYDROLASE, HALOACID DELAHOGENASE-RELATED"/>
    <property type="match status" value="1"/>
</dbReference>
<accession>A0A8H9GUG2</accession>
<dbReference type="AlphaFoldDB" id="A0A8H9GUG2"/>
<proteinExistence type="inferred from homology"/>
<dbReference type="PRINTS" id="PR00413">
    <property type="entry name" value="HADHALOGNASE"/>
</dbReference>
<sequence length="222" mass="23328">MVKVIAFDVNETLLDLRPLDLAFDRLGLGGLRAQWFAQMLQISFVGGLTGDYVDFSTAQKAALSMLAERQGLTVTSQKVTEVVSLMSSLPAHPEVADALGRLRQSSLTLVALTNSPGPIAEAQVTGSGIRGHFDAVISADSVKRLKPAPEPYLAVAKAFDVGIGEVRLVAAHWWDVSGALAAGCAAAFVARPGMVLNPIGRRPDIIGADLSAVADRILAVDV</sequence>
<dbReference type="OrthoDB" id="3774052at2"/>
<dbReference type="EMBL" id="BMMN01000001">
    <property type="protein sequence ID" value="GGO00150.1"/>
    <property type="molecule type" value="Genomic_DNA"/>
</dbReference>
<dbReference type="SFLD" id="SFLDG01129">
    <property type="entry name" value="C1.5:_HAD__Beta-PGM__Phosphata"/>
    <property type="match status" value="1"/>
</dbReference>
<dbReference type="InterPro" id="IPR036412">
    <property type="entry name" value="HAD-like_sf"/>
</dbReference>
<dbReference type="CDD" id="cd02588">
    <property type="entry name" value="HAD_L2-DEX"/>
    <property type="match status" value="1"/>
</dbReference>
<dbReference type="NCBIfam" id="TIGR01428">
    <property type="entry name" value="HAD_type_II"/>
    <property type="match status" value="1"/>
</dbReference>
<dbReference type="Gene3D" id="1.10.150.240">
    <property type="entry name" value="Putative phosphatase, domain 2"/>
    <property type="match status" value="1"/>
</dbReference>